<evidence type="ECO:0000256" key="1">
    <source>
        <dbReference type="SAM" id="Phobius"/>
    </source>
</evidence>
<organism evidence="2 3">
    <name type="scientific">Bizionia sediminis</name>
    <dbReference type="NCBI Taxonomy" id="1737064"/>
    <lineage>
        <taxon>Bacteria</taxon>
        <taxon>Pseudomonadati</taxon>
        <taxon>Bacteroidota</taxon>
        <taxon>Flavobacteriia</taxon>
        <taxon>Flavobacteriales</taxon>
        <taxon>Flavobacteriaceae</taxon>
        <taxon>Bizionia</taxon>
    </lineage>
</organism>
<dbReference type="Proteomes" id="UP001597472">
    <property type="component" value="Unassembled WGS sequence"/>
</dbReference>
<keyword evidence="3" id="KW-1185">Reference proteome</keyword>
<proteinExistence type="predicted"/>
<protein>
    <submittedName>
        <fullName evidence="2">Uncharacterized protein</fullName>
    </submittedName>
</protein>
<dbReference type="EMBL" id="JBHULS010000001">
    <property type="protein sequence ID" value="MFD2550779.1"/>
    <property type="molecule type" value="Genomic_DNA"/>
</dbReference>
<evidence type="ECO:0000313" key="3">
    <source>
        <dbReference type="Proteomes" id="UP001597472"/>
    </source>
</evidence>
<reference evidence="3" key="1">
    <citation type="journal article" date="2019" name="Int. J. Syst. Evol. Microbiol.">
        <title>The Global Catalogue of Microorganisms (GCM) 10K type strain sequencing project: providing services to taxonomists for standard genome sequencing and annotation.</title>
        <authorList>
            <consortium name="The Broad Institute Genomics Platform"/>
            <consortium name="The Broad Institute Genome Sequencing Center for Infectious Disease"/>
            <person name="Wu L."/>
            <person name="Ma J."/>
        </authorList>
    </citation>
    <scope>NUCLEOTIDE SEQUENCE [LARGE SCALE GENOMIC DNA]</scope>
    <source>
        <strain evidence="3">KCTC 42587</strain>
    </source>
</reference>
<dbReference type="RefSeq" id="WP_376891662.1">
    <property type="nucleotide sequence ID" value="NZ_JBHULS010000001.1"/>
</dbReference>
<name>A0ABW5KR02_9FLAO</name>
<keyword evidence="1" id="KW-0812">Transmembrane</keyword>
<evidence type="ECO:0000313" key="2">
    <source>
        <dbReference type="EMBL" id="MFD2550779.1"/>
    </source>
</evidence>
<comment type="caution">
    <text evidence="2">The sequence shown here is derived from an EMBL/GenBank/DDBJ whole genome shotgun (WGS) entry which is preliminary data.</text>
</comment>
<feature type="transmembrane region" description="Helical" evidence="1">
    <location>
        <begin position="20"/>
        <end position="40"/>
    </location>
</feature>
<accession>A0ABW5KR02</accession>
<keyword evidence="1" id="KW-0472">Membrane</keyword>
<gene>
    <name evidence="2" type="ORF">ACFSQP_03015</name>
</gene>
<keyword evidence="1" id="KW-1133">Transmembrane helix</keyword>
<sequence length="80" mass="9295">MLFSWWTNLVPTSLFIDQTNIVMVLGITVVFFLILLILGIRKSIILKKENDRLSQSSPYVTKGKKEAYKDFTEGHIYENK</sequence>